<accession>A0A6B8RKH0</accession>
<dbReference type="SUPFAM" id="SSF54593">
    <property type="entry name" value="Glyoxalase/Bleomycin resistance protein/Dihydroxybiphenyl dioxygenase"/>
    <property type="match status" value="1"/>
</dbReference>
<dbReference type="EMBL" id="CP034235">
    <property type="protein sequence ID" value="QGQ96092.1"/>
    <property type="molecule type" value="Genomic_DNA"/>
</dbReference>
<name>A0A6B8RKH0_9BACL</name>
<dbReference type="OrthoDB" id="194298at2"/>
<dbReference type="AlphaFoldDB" id="A0A6B8RKH0"/>
<dbReference type="KEGG" id="ppsc:EHS13_15025"/>
<dbReference type="InterPro" id="IPR029068">
    <property type="entry name" value="Glyas_Bleomycin-R_OHBP_Dase"/>
</dbReference>
<evidence type="ECO:0000313" key="1">
    <source>
        <dbReference type="EMBL" id="QGQ96092.1"/>
    </source>
</evidence>
<keyword evidence="2" id="KW-1185">Reference proteome</keyword>
<proteinExistence type="predicted"/>
<dbReference type="Proteomes" id="UP000426246">
    <property type="component" value="Chromosome"/>
</dbReference>
<dbReference type="Gene3D" id="3.10.180.10">
    <property type="entry name" value="2,3-Dihydroxybiphenyl 1,2-Dioxygenase, domain 1"/>
    <property type="match status" value="1"/>
</dbReference>
<dbReference type="RefSeq" id="WP_155701130.1">
    <property type="nucleotide sequence ID" value="NZ_CP034235.1"/>
</dbReference>
<organism evidence="1 2">
    <name type="scientific">Paenibacillus psychroresistens</name>
    <dbReference type="NCBI Taxonomy" id="1778678"/>
    <lineage>
        <taxon>Bacteria</taxon>
        <taxon>Bacillati</taxon>
        <taxon>Bacillota</taxon>
        <taxon>Bacilli</taxon>
        <taxon>Bacillales</taxon>
        <taxon>Paenibacillaceae</taxon>
        <taxon>Paenibacillus</taxon>
    </lineage>
</organism>
<protein>
    <recommendedName>
        <fullName evidence="3">VOC family protein</fullName>
    </recommendedName>
</protein>
<sequence>MENVVKGPVTFRGGSPIFYVPDRKCVLDYYKRLGFWCDYDMGFVEWDRIGFIVHEKQSIPATPNNPTYGNDAIDAFYMVSSIDDLFVEFKSKDAVFLYEIITNEWNMREFAIKDPAGYTIGFGQ</sequence>
<reference evidence="2" key="1">
    <citation type="submission" date="2018-11" db="EMBL/GenBank/DDBJ databases">
        <title>Complete genome sequence of Paenibacillus sp. ML311-T8.</title>
        <authorList>
            <person name="Nam Y.-D."/>
            <person name="Kang J."/>
            <person name="Chung W.-H."/>
            <person name="Park Y.S."/>
        </authorList>
    </citation>
    <scope>NUCLEOTIDE SEQUENCE [LARGE SCALE GENOMIC DNA]</scope>
    <source>
        <strain evidence="2">ML311-T8</strain>
    </source>
</reference>
<evidence type="ECO:0000313" key="2">
    <source>
        <dbReference type="Proteomes" id="UP000426246"/>
    </source>
</evidence>
<gene>
    <name evidence="1" type="ORF">EHS13_15025</name>
</gene>
<evidence type="ECO:0008006" key="3">
    <source>
        <dbReference type="Google" id="ProtNLM"/>
    </source>
</evidence>